<dbReference type="eggNOG" id="KOG1916">
    <property type="taxonomic scope" value="Eukaryota"/>
</dbReference>
<dbReference type="Proteomes" id="UP000002009">
    <property type="component" value="Chromosome 11"/>
</dbReference>
<reference evidence="6 7" key="1">
    <citation type="journal article" date="2009" name="Science">
        <title>Green evolution and dynamic adaptations revealed by genomes of the marine picoeukaryotes Micromonas.</title>
        <authorList>
            <person name="Worden A.Z."/>
            <person name="Lee J.H."/>
            <person name="Mock T."/>
            <person name="Rouze P."/>
            <person name="Simmons M.P."/>
            <person name="Aerts A.L."/>
            <person name="Allen A.E."/>
            <person name="Cuvelier M.L."/>
            <person name="Derelle E."/>
            <person name="Everett M.V."/>
            <person name="Foulon E."/>
            <person name="Grimwood J."/>
            <person name="Gundlach H."/>
            <person name="Henrissat B."/>
            <person name="Napoli C."/>
            <person name="McDonald S.M."/>
            <person name="Parker M.S."/>
            <person name="Rombauts S."/>
            <person name="Salamov A."/>
            <person name="Von Dassow P."/>
            <person name="Badger J.H."/>
            <person name="Coutinho P.M."/>
            <person name="Demir E."/>
            <person name="Dubchak I."/>
            <person name="Gentemann C."/>
            <person name="Eikrem W."/>
            <person name="Gready J.E."/>
            <person name="John U."/>
            <person name="Lanier W."/>
            <person name="Lindquist E.A."/>
            <person name="Lucas S."/>
            <person name="Mayer K.F."/>
            <person name="Moreau H."/>
            <person name="Not F."/>
            <person name="Otillar R."/>
            <person name="Panaud O."/>
            <person name="Pangilinan J."/>
            <person name="Paulsen I."/>
            <person name="Piegu B."/>
            <person name="Poliakov A."/>
            <person name="Robbens S."/>
            <person name="Schmutz J."/>
            <person name="Toulza E."/>
            <person name="Wyss T."/>
            <person name="Zelensky A."/>
            <person name="Zhou K."/>
            <person name="Armbrust E.V."/>
            <person name="Bhattacharya D."/>
            <person name="Goodenough U.W."/>
            <person name="Van de Peer Y."/>
            <person name="Grigoriev I.V."/>
        </authorList>
    </citation>
    <scope>NUCLEOTIDE SEQUENCE [LARGE SCALE GENOMIC DNA]</scope>
    <source>
        <strain evidence="7">RCC299 / NOUM17</strain>
    </source>
</reference>
<sequence length="248" mass="26204">KALPGALATAMTGTVVPKFEAATREMFEQVKGAFEKGMDDIAQELYTQKENAIAAEATPLISSLRLASSEVRGAAEALLTMESIPNGGGSKTGPGAKTVQATSLEELEATMDPTIELGRLVDEGNYEEAFQKALGMASVETVTWTCGRCEPVRDDIFGAVPVPLSQTVLLSLMQQLSSDLDDEPSLKLQWIQAACLAMDPSDQSLAQALPVILGAVFDSLTETAQAPDTPAGVRGDLRLVLHVVNSLL</sequence>
<evidence type="ECO:0000313" key="6">
    <source>
        <dbReference type="EMBL" id="ACO66273.1"/>
    </source>
</evidence>
<dbReference type="PANTHER" id="PTHR15598">
    <property type="entry name" value="ENHANCER OF MRNA-DECAPPING PROTEIN 4"/>
    <property type="match status" value="1"/>
</dbReference>
<evidence type="ECO:0000256" key="2">
    <source>
        <dbReference type="ARBA" id="ARBA00022490"/>
    </source>
</evidence>
<keyword evidence="2" id="KW-0963">Cytoplasm</keyword>
<evidence type="ECO:0000313" key="7">
    <source>
        <dbReference type="Proteomes" id="UP000002009"/>
    </source>
</evidence>
<dbReference type="Gene3D" id="1.10.220.100">
    <property type="entry name" value="conserved c-terminal region of ge- 1"/>
    <property type="match status" value="1"/>
</dbReference>
<evidence type="ECO:0000256" key="3">
    <source>
        <dbReference type="ARBA" id="ARBA00022574"/>
    </source>
</evidence>
<evidence type="ECO:0000256" key="1">
    <source>
        <dbReference type="ARBA" id="ARBA00004496"/>
    </source>
</evidence>
<dbReference type="InParanoid" id="C1EEP4"/>
<dbReference type="InterPro" id="IPR049404">
    <property type="entry name" value="EDC4_C"/>
</dbReference>
<dbReference type="OrthoDB" id="21128at2759"/>
<accession>C1EEP4</accession>
<feature type="domain" description="Enhancer of mRNA-decapping protein 4 C-terminal" evidence="5">
    <location>
        <begin position="119"/>
        <end position="225"/>
    </location>
</feature>
<evidence type="ECO:0000256" key="4">
    <source>
        <dbReference type="ARBA" id="ARBA00022737"/>
    </source>
</evidence>
<dbReference type="STRING" id="296587.C1EEP4"/>
<dbReference type="Pfam" id="PF21289">
    <property type="entry name" value="EDC4_C"/>
    <property type="match status" value="1"/>
</dbReference>
<organism evidence="6 7">
    <name type="scientific">Micromonas commoda (strain RCC299 / NOUM17 / CCMP2709)</name>
    <name type="common">Picoplanktonic green alga</name>
    <dbReference type="NCBI Taxonomy" id="296587"/>
    <lineage>
        <taxon>Eukaryota</taxon>
        <taxon>Viridiplantae</taxon>
        <taxon>Chlorophyta</taxon>
        <taxon>Mamiellophyceae</taxon>
        <taxon>Mamiellales</taxon>
        <taxon>Mamiellaceae</taxon>
        <taxon>Micromonas</taxon>
    </lineage>
</organism>
<proteinExistence type="predicted"/>
<dbReference type="KEGG" id="mis:MICPUN_71678"/>
<dbReference type="PANTHER" id="PTHR15598:SF5">
    <property type="entry name" value="ENHANCER OF MRNA-DECAPPING PROTEIN 4"/>
    <property type="match status" value="1"/>
</dbReference>
<dbReference type="RefSeq" id="XP_002505015.1">
    <property type="nucleotide sequence ID" value="XM_002504969.1"/>
</dbReference>
<keyword evidence="3" id="KW-0853">WD repeat</keyword>
<evidence type="ECO:0000259" key="5">
    <source>
        <dbReference type="Pfam" id="PF21289"/>
    </source>
</evidence>
<dbReference type="InterPro" id="IPR045152">
    <property type="entry name" value="EDC4-like"/>
</dbReference>
<keyword evidence="4" id="KW-0677">Repeat</keyword>
<feature type="non-terminal residue" evidence="6">
    <location>
        <position position="1"/>
    </location>
</feature>
<dbReference type="GO" id="GO:0000932">
    <property type="term" value="C:P-body"/>
    <property type="evidence" value="ECO:0007669"/>
    <property type="project" value="TreeGrafter"/>
</dbReference>
<dbReference type="GO" id="GO:0031087">
    <property type="term" value="P:deadenylation-independent decapping of nuclear-transcribed mRNA"/>
    <property type="evidence" value="ECO:0007669"/>
    <property type="project" value="InterPro"/>
</dbReference>
<dbReference type="OMA" id="ITHMSNG"/>
<protein>
    <recommendedName>
        <fullName evidence="5">Enhancer of mRNA-decapping protein 4 C-terminal domain-containing protein</fullName>
    </recommendedName>
</protein>
<name>C1EEP4_MICCC</name>
<dbReference type="InterPro" id="IPR044938">
    <property type="entry name" value="EDC4_C_sf"/>
</dbReference>
<dbReference type="GeneID" id="8247733"/>
<dbReference type="EMBL" id="CP001330">
    <property type="protein sequence ID" value="ACO66273.1"/>
    <property type="molecule type" value="Genomic_DNA"/>
</dbReference>
<dbReference type="AlphaFoldDB" id="C1EEP4"/>
<gene>
    <name evidence="6" type="ORF">MICPUN_71678</name>
</gene>
<keyword evidence="7" id="KW-1185">Reference proteome</keyword>
<feature type="non-terminal residue" evidence="6">
    <location>
        <position position="248"/>
    </location>
</feature>
<comment type="subcellular location">
    <subcellularLocation>
        <location evidence="1">Cytoplasm</location>
    </subcellularLocation>
</comment>